<dbReference type="InterPro" id="IPR041616">
    <property type="entry name" value="PheRS_beta_core"/>
</dbReference>
<dbReference type="NCBIfam" id="TIGR00471">
    <property type="entry name" value="pheT_arch"/>
    <property type="match status" value="1"/>
</dbReference>
<dbReference type="InterPro" id="IPR040659">
    <property type="entry name" value="PhetRS_B1"/>
</dbReference>
<dbReference type="Pfam" id="PF03484">
    <property type="entry name" value="B5"/>
    <property type="match status" value="1"/>
</dbReference>
<proteinExistence type="inferred from homology"/>
<protein>
    <recommendedName>
        <fullName evidence="4">phenylalanine--tRNA ligase</fullName>
        <ecNumber evidence="4">6.1.1.20</ecNumber>
    </recommendedName>
    <alternativeName>
        <fullName evidence="13">Phenylalanyl-tRNA synthetase beta subunit</fullName>
    </alternativeName>
</protein>
<evidence type="ECO:0000256" key="6">
    <source>
        <dbReference type="ARBA" id="ARBA00022598"/>
    </source>
</evidence>
<dbReference type="Pfam" id="PF17759">
    <property type="entry name" value="tRNA_synthFbeta"/>
    <property type="match status" value="1"/>
</dbReference>
<dbReference type="SUPFAM" id="SSF46955">
    <property type="entry name" value="Putative DNA-binding domain"/>
    <property type="match status" value="2"/>
</dbReference>
<dbReference type="Gene3D" id="3.30.56.10">
    <property type="match status" value="2"/>
</dbReference>
<evidence type="ECO:0000256" key="9">
    <source>
        <dbReference type="ARBA" id="ARBA00022840"/>
    </source>
</evidence>
<keyword evidence="10" id="KW-0460">Magnesium</keyword>
<dbReference type="GO" id="GO:0006432">
    <property type="term" value="P:phenylalanyl-tRNA aminoacylation"/>
    <property type="evidence" value="ECO:0007669"/>
    <property type="project" value="InterPro"/>
</dbReference>
<dbReference type="Gene3D" id="3.50.40.10">
    <property type="entry name" value="Phenylalanyl-trna Synthetase, Chain B, domain 3"/>
    <property type="match status" value="1"/>
</dbReference>
<dbReference type="CDD" id="cd00769">
    <property type="entry name" value="PheRS_beta_core"/>
    <property type="match status" value="1"/>
</dbReference>
<dbReference type="PROSITE" id="PS51483">
    <property type="entry name" value="B5"/>
    <property type="match status" value="1"/>
</dbReference>
<dbReference type="GO" id="GO:0004826">
    <property type="term" value="F:phenylalanine-tRNA ligase activity"/>
    <property type="evidence" value="ECO:0007669"/>
    <property type="project" value="UniProtKB-EC"/>
</dbReference>
<feature type="domain" description="B5" evidence="14">
    <location>
        <begin position="315"/>
        <end position="398"/>
    </location>
</feature>
<dbReference type="AlphaFoldDB" id="A0A7S2S3U2"/>
<dbReference type="InterPro" id="IPR020825">
    <property type="entry name" value="Phe-tRNA_synthase-like_B3/B4"/>
</dbReference>
<keyword evidence="8" id="KW-0547">Nucleotide-binding</keyword>
<name>A0A7S2S3U2_9STRA</name>
<comment type="subcellular location">
    <subcellularLocation>
        <location evidence="2">Cytoplasm</location>
    </subcellularLocation>
</comment>
<dbReference type="GO" id="GO:0009328">
    <property type="term" value="C:phenylalanine-tRNA ligase complex"/>
    <property type="evidence" value="ECO:0007669"/>
    <property type="project" value="TreeGrafter"/>
</dbReference>
<dbReference type="InterPro" id="IPR005146">
    <property type="entry name" value="B3/B4_tRNA-bd"/>
</dbReference>
<dbReference type="SMART" id="SM00873">
    <property type="entry name" value="B3_4"/>
    <property type="match status" value="1"/>
</dbReference>
<evidence type="ECO:0000256" key="5">
    <source>
        <dbReference type="ARBA" id="ARBA00022490"/>
    </source>
</evidence>
<reference evidence="15" key="1">
    <citation type="submission" date="2021-01" db="EMBL/GenBank/DDBJ databases">
        <authorList>
            <person name="Corre E."/>
            <person name="Pelletier E."/>
            <person name="Niang G."/>
            <person name="Scheremetjew M."/>
            <person name="Finn R."/>
            <person name="Kale V."/>
            <person name="Holt S."/>
            <person name="Cochrane G."/>
            <person name="Meng A."/>
            <person name="Brown T."/>
            <person name="Cohen L."/>
        </authorList>
    </citation>
    <scope>NUCLEOTIDE SEQUENCE</scope>
    <source>
        <strain evidence="15">CCMP1452</strain>
    </source>
</reference>
<dbReference type="GO" id="GO:0005524">
    <property type="term" value="F:ATP binding"/>
    <property type="evidence" value="ECO:0007669"/>
    <property type="project" value="UniProtKB-KW"/>
</dbReference>
<evidence type="ECO:0000256" key="12">
    <source>
        <dbReference type="ARBA" id="ARBA00023146"/>
    </source>
</evidence>
<dbReference type="SMART" id="SM00874">
    <property type="entry name" value="B5"/>
    <property type="match status" value="1"/>
</dbReference>
<dbReference type="InterPro" id="IPR045864">
    <property type="entry name" value="aa-tRNA-synth_II/BPL/LPL"/>
</dbReference>
<evidence type="ECO:0000256" key="11">
    <source>
        <dbReference type="ARBA" id="ARBA00022917"/>
    </source>
</evidence>
<keyword evidence="9" id="KW-0067">ATP-binding</keyword>
<evidence type="ECO:0000256" key="1">
    <source>
        <dbReference type="ARBA" id="ARBA00001946"/>
    </source>
</evidence>
<evidence type="ECO:0000256" key="7">
    <source>
        <dbReference type="ARBA" id="ARBA00022723"/>
    </source>
</evidence>
<gene>
    <name evidence="15" type="ORF">EANT1437_LOCUS11640</name>
</gene>
<dbReference type="EMBL" id="HBHI01022621">
    <property type="protein sequence ID" value="CAD9688165.1"/>
    <property type="molecule type" value="Transcribed_RNA"/>
</dbReference>
<evidence type="ECO:0000256" key="2">
    <source>
        <dbReference type="ARBA" id="ARBA00004496"/>
    </source>
</evidence>
<dbReference type="Pfam" id="PF18262">
    <property type="entry name" value="PhetRS_B1"/>
    <property type="match status" value="1"/>
</dbReference>
<comment type="cofactor">
    <cofactor evidence="1">
        <name>Mg(2+)</name>
        <dbReference type="ChEBI" id="CHEBI:18420"/>
    </cofactor>
</comment>
<dbReference type="GO" id="GO:0003723">
    <property type="term" value="F:RNA binding"/>
    <property type="evidence" value="ECO:0007669"/>
    <property type="project" value="InterPro"/>
</dbReference>
<evidence type="ECO:0000256" key="10">
    <source>
        <dbReference type="ARBA" id="ARBA00022842"/>
    </source>
</evidence>
<dbReference type="InterPro" id="IPR009061">
    <property type="entry name" value="DNA-bd_dom_put_sf"/>
</dbReference>
<comment type="similarity">
    <text evidence="3">Belongs to the phenylalanyl-tRNA synthetase beta subunit family. Type 2 subfamily.</text>
</comment>
<evidence type="ECO:0000256" key="13">
    <source>
        <dbReference type="ARBA" id="ARBA00033189"/>
    </source>
</evidence>
<evidence type="ECO:0000313" key="15">
    <source>
        <dbReference type="EMBL" id="CAD9688165.1"/>
    </source>
</evidence>
<evidence type="ECO:0000256" key="3">
    <source>
        <dbReference type="ARBA" id="ARBA00007438"/>
    </source>
</evidence>
<keyword evidence="5" id="KW-0963">Cytoplasm</keyword>
<accession>A0A7S2S3U2</accession>
<dbReference type="FunFam" id="3.50.40.10:FF:000002">
    <property type="entry name" value="phenylalanine--tRNA ligase beta subunit"/>
    <property type="match status" value="1"/>
</dbReference>
<organism evidence="15">
    <name type="scientific">Eucampia antarctica</name>
    <dbReference type="NCBI Taxonomy" id="49252"/>
    <lineage>
        <taxon>Eukaryota</taxon>
        <taxon>Sar</taxon>
        <taxon>Stramenopiles</taxon>
        <taxon>Ochrophyta</taxon>
        <taxon>Bacillariophyta</taxon>
        <taxon>Mediophyceae</taxon>
        <taxon>Biddulphiophycidae</taxon>
        <taxon>Hemiaulales</taxon>
        <taxon>Hemiaulaceae</taxon>
        <taxon>Eucampia</taxon>
    </lineage>
</organism>
<dbReference type="GO" id="GO:0000287">
    <property type="term" value="F:magnesium ion binding"/>
    <property type="evidence" value="ECO:0007669"/>
    <property type="project" value="InterPro"/>
</dbReference>
<dbReference type="PANTHER" id="PTHR10947:SF0">
    <property type="entry name" value="PHENYLALANINE--TRNA LIGASE BETA SUBUNIT"/>
    <property type="match status" value="1"/>
</dbReference>
<evidence type="ECO:0000259" key="14">
    <source>
        <dbReference type="PROSITE" id="PS51483"/>
    </source>
</evidence>
<keyword evidence="11" id="KW-0648">Protein biosynthesis</keyword>
<keyword evidence="6" id="KW-0436">Ligase</keyword>
<dbReference type="EC" id="6.1.1.20" evidence="4"/>
<evidence type="ECO:0000256" key="8">
    <source>
        <dbReference type="ARBA" id="ARBA00022741"/>
    </source>
</evidence>
<evidence type="ECO:0000256" key="4">
    <source>
        <dbReference type="ARBA" id="ARBA00012814"/>
    </source>
</evidence>
<dbReference type="SUPFAM" id="SSF55681">
    <property type="entry name" value="Class II aaRS and biotin synthetases"/>
    <property type="match status" value="1"/>
</dbReference>
<dbReference type="Gene3D" id="3.30.930.10">
    <property type="entry name" value="Bira Bifunctional Protein, Domain 2"/>
    <property type="match status" value="1"/>
</dbReference>
<dbReference type="InterPro" id="IPR004531">
    <property type="entry name" value="Phe-tRNA-synth_IIc_bsu_arc_euk"/>
</dbReference>
<keyword evidence="7" id="KW-0479">Metal-binding</keyword>
<dbReference type="InterPro" id="IPR005147">
    <property type="entry name" value="tRNA_synthase_B5-dom"/>
</dbReference>
<keyword evidence="12" id="KW-0030">Aminoacyl-tRNA synthetase</keyword>
<dbReference type="PANTHER" id="PTHR10947">
    <property type="entry name" value="PHENYLALANYL-TRNA SYNTHETASE BETA CHAIN AND LEUCINE-RICH REPEAT-CONTAINING PROTEIN 47"/>
    <property type="match status" value="1"/>
</dbReference>
<dbReference type="InterPro" id="IPR045060">
    <property type="entry name" value="Phe-tRNA-ligase_IIc_bsu"/>
</dbReference>
<sequence length="648" mass="72374">MPTVAIERSALMRALGKEYSAEEFDELCFEFGIELDEVTSERLEAEKGGRVLTDEMSSEEIYKIDVPANRYDLLCIEGLVRALRIFLGEYGETPSYHVVPPTREMKVFANETKRIRPYIVCAILRGLELNEDRYQSLMDLQDQLHRNLCRQRTLVAIGTHDLDSIPQGEEELLTYRALPPEDIHFVPLTEEEDGRKWQAKELMHFYETNVSAKHLKPYVPIIKDSDVYPLVSCGDTVLSLPPIINGRLSRITLDTKNMLIECTATDLTKAHVVLDTMCTMFGQYTSPQSYTVEQITVNYYDDNEQIIDSYASPRMHTRQESAPVDFINSLIGINITAQDMVALCDKLQLGPAHVVTSDEQKNSQALVVNVPPTRSDILHAVDIAEDIGIAYGYNNIVKLIPKTCTVGGEQPLNHLSDLLREEIARAGYMEVLTHGLCSRHENFAAVGKTDGGAASAVSLSNPANVEYEVIRTSLLTGLLKTLQHNKSSSFANGFQIFEVSDVVLPDDKHVSCQSIVGAKNLRRVCAVYAGPTSGFEIVHGLVDRILSLCEVAPNAHYISKSNTYEDKFKISKPNWEYDIVPFTAEEQEQGGQTYFPGRAAKVLFTKPDYNDGKPICIGTFGILHPNVLQAFDIHHPASCLELDLDPLI</sequence>